<comment type="caution">
    <text evidence="2">The sequence shown here is derived from an EMBL/GenBank/DDBJ whole genome shotgun (WGS) entry which is preliminary data.</text>
</comment>
<dbReference type="Pfam" id="PF13489">
    <property type="entry name" value="Methyltransf_23"/>
    <property type="match status" value="1"/>
</dbReference>
<evidence type="ECO:0000313" key="1">
    <source>
        <dbReference type="EMBL" id="CAF1206688.1"/>
    </source>
</evidence>
<sequence>MIECQAVPPRMSDDELEKDDVAIRHQYEKFGVTEYYRQFGAKYRNPHEEQIKIILKLIVERWHLLSDYRVLDLACGSGECTLALRSLGFTSIDGIDPYTADAYYYRTGQKAQTFTFANIADGCLEDFYDVIICSFALHLVEQSWLPALMIQLKFISNRLIILSPHKRPFISPEWGWILKEEFVENRIHAKLYTTDLTE</sequence>
<evidence type="ECO:0000313" key="2">
    <source>
        <dbReference type="EMBL" id="CAF4015958.1"/>
    </source>
</evidence>
<reference evidence="2" key="1">
    <citation type="submission" date="2021-02" db="EMBL/GenBank/DDBJ databases">
        <authorList>
            <person name="Nowell W R."/>
        </authorList>
    </citation>
    <scope>NUCLEOTIDE SEQUENCE</scope>
</reference>
<dbReference type="Proteomes" id="UP000682733">
    <property type="component" value="Unassembled WGS sequence"/>
</dbReference>
<dbReference type="AlphaFoldDB" id="A0A8S2NSQ2"/>
<evidence type="ECO:0008006" key="4">
    <source>
        <dbReference type="Google" id="ProtNLM"/>
    </source>
</evidence>
<protein>
    <recommendedName>
        <fullName evidence="4">Methyltransferase domain-containing protein</fullName>
    </recommendedName>
</protein>
<dbReference type="SUPFAM" id="SSF53335">
    <property type="entry name" value="S-adenosyl-L-methionine-dependent methyltransferases"/>
    <property type="match status" value="1"/>
</dbReference>
<dbReference type="EMBL" id="CAJOBA010036059">
    <property type="protein sequence ID" value="CAF4015958.1"/>
    <property type="molecule type" value="Genomic_DNA"/>
</dbReference>
<proteinExistence type="predicted"/>
<accession>A0A8S2NSQ2</accession>
<gene>
    <name evidence="1" type="ORF">OVA965_LOCUS24248</name>
    <name evidence="2" type="ORF">TMI583_LOCUS24966</name>
</gene>
<dbReference type="EMBL" id="CAJNOK010014527">
    <property type="protein sequence ID" value="CAF1206688.1"/>
    <property type="molecule type" value="Genomic_DNA"/>
</dbReference>
<organism evidence="2 3">
    <name type="scientific">Didymodactylos carnosus</name>
    <dbReference type="NCBI Taxonomy" id="1234261"/>
    <lineage>
        <taxon>Eukaryota</taxon>
        <taxon>Metazoa</taxon>
        <taxon>Spiralia</taxon>
        <taxon>Gnathifera</taxon>
        <taxon>Rotifera</taxon>
        <taxon>Eurotatoria</taxon>
        <taxon>Bdelloidea</taxon>
        <taxon>Philodinida</taxon>
        <taxon>Philodinidae</taxon>
        <taxon>Didymodactylos</taxon>
    </lineage>
</organism>
<evidence type="ECO:0000313" key="3">
    <source>
        <dbReference type="Proteomes" id="UP000682733"/>
    </source>
</evidence>
<dbReference type="CDD" id="cd02440">
    <property type="entry name" value="AdoMet_MTases"/>
    <property type="match status" value="1"/>
</dbReference>
<dbReference type="Proteomes" id="UP000677228">
    <property type="component" value="Unassembled WGS sequence"/>
</dbReference>
<dbReference type="InterPro" id="IPR029063">
    <property type="entry name" value="SAM-dependent_MTases_sf"/>
</dbReference>
<name>A0A8S2NSQ2_9BILA</name>
<dbReference type="Gene3D" id="3.40.50.150">
    <property type="entry name" value="Vaccinia Virus protein VP39"/>
    <property type="match status" value="1"/>
</dbReference>